<evidence type="ECO:0000256" key="1">
    <source>
        <dbReference type="ARBA" id="ARBA00006397"/>
    </source>
</evidence>
<dbReference type="InterPro" id="IPR032675">
    <property type="entry name" value="LRR_dom_sf"/>
</dbReference>
<dbReference type="GO" id="GO:0005737">
    <property type="term" value="C:cytoplasm"/>
    <property type="evidence" value="ECO:0007669"/>
    <property type="project" value="TreeGrafter"/>
</dbReference>
<evidence type="ECO:0000256" key="2">
    <source>
        <dbReference type="ARBA" id="ARBA00022942"/>
    </source>
</evidence>
<dbReference type="InterPro" id="IPR040134">
    <property type="entry name" value="PSMD12/CSN4"/>
</dbReference>
<feature type="domain" description="PCI" evidence="4">
    <location>
        <begin position="1152"/>
        <end position="1338"/>
    </location>
</feature>
<dbReference type="PANTHER" id="PTHR10855">
    <property type="entry name" value="26S PROTEASOME NON-ATPASE REGULATORY SUBUNIT 12/COP9 SIGNALOSOME COMPLEX SUBUNIT 4"/>
    <property type="match status" value="1"/>
</dbReference>
<protein>
    <recommendedName>
        <fullName evidence="4">PCI domain-containing protein</fullName>
    </recommendedName>
</protein>
<reference evidence="5 6" key="1">
    <citation type="journal article" date="2012" name="Appl. Environ. Microbiol.">
        <title>Short-read sequencing for genomic analysis of the brown rot fungus Fibroporia radiculosa.</title>
        <authorList>
            <person name="Tang J.D."/>
            <person name="Perkins A.D."/>
            <person name="Sonstegard T.S."/>
            <person name="Schroeder S.G."/>
            <person name="Burgess S.C."/>
            <person name="Diehl S.V."/>
        </authorList>
    </citation>
    <scope>NUCLEOTIDE SEQUENCE [LARGE SCALE GENOMIC DNA]</scope>
    <source>
        <strain evidence="5 6">TFFH 294</strain>
    </source>
</reference>
<dbReference type="GeneID" id="24099116"/>
<dbReference type="Proteomes" id="UP000006352">
    <property type="component" value="Unassembled WGS sequence"/>
</dbReference>
<dbReference type="SUPFAM" id="SSF46785">
    <property type="entry name" value="Winged helix' DNA-binding domain"/>
    <property type="match status" value="1"/>
</dbReference>
<keyword evidence="6" id="KW-1185">Reference proteome</keyword>
<dbReference type="EMBL" id="HE797145">
    <property type="protein sequence ID" value="CCM04205.1"/>
    <property type="molecule type" value="Genomic_DNA"/>
</dbReference>
<dbReference type="Gene3D" id="3.80.10.10">
    <property type="entry name" value="Ribonuclease Inhibitor"/>
    <property type="match status" value="1"/>
</dbReference>
<dbReference type="RefSeq" id="XP_012183488.1">
    <property type="nucleotide sequence ID" value="XM_012328098.1"/>
</dbReference>
<dbReference type="STRING" id="599839.J4GSM1"/>
<dbReference type="PROSITE" id="PS50250">
    <property type="entry name" value="PCI"/>
    <property type="match status" value="1"/>
</dbReference>
<dbReference type="SUPFAM" id="SSF52047">
    <property type="entry name" value="RNI-like"/>
    <property type="match status" value="1"/>
</dbReference>
<dbReference type="GO" id="GO:0008541">
    <property type="term" value="C:proteasome regulatory particle, lid subcomplex"/>
    <property type="evidence" value="ECO:0007669"/>
    <property type="project" value="TreeGrafter"/>
</dbReference>
<dbReference type="SMART" id="SM00088">
    <property type="entry name" value="PINT"/>
    <property type="match status" value="1"/>
</dbReference>
<dbReference type="InterPro" id="IPR036390">
    <property type="entry name" value="WH_DNA-bd_sf"/>
</dbReference>
<dbReference type="InterPro" id="IPR054559">
    <property type="entry name" value="PSMD12-CSN4-like_N"/>
</dbReference>
<keyword evidence="2" id="KW-0647">Proteasome</keyword>
<dbReference type="Pfam" id="PF01399">
    <property type="entry name" value="PCI"/>
    <property type="match status" value="1"/>
</dbReference>
<proteinExistence type="inferred from homology"/>
<gene>
    <name evidence="5" type="ORF">FIBRA_06371</name>
</gene>
<dbReference type="InterPro" id="IPR036388">
    <property type="entry name" value="WH-like_DNA-bd_sf"/>
</dbReference>
<evidence type="ECO:0000313" key="5">
    <source>
        <dbReference type="EMBL" id="CCM04205.1"/>
    </source>
</evidence>
<evidence type="ECO:0000256" key="3">
    <source>
        <dbReference type="SAM" id="MobiDB-lite"/>
    </source>
</evidence>
<evidence type="ECO:0000259" key="4">
    <source>
        <dbReference type="PROSITE" id="PS50250"/>
    </source>
</evidence>
<dbReference type="FunFam" id="1.10.10.10:FF:000070">
    <property type="entry name" value="26S proteasome non-ATPase regulatory subunit 12"/>
    <property type="match status" value="1"/>
</dbReference>
<dbReference type="PANTHER" id="PTHR10855:SF1">
    <property type="entry name" value="26S PROTEASOME NON-ATPASE REGULATORY SUBUNIT 12"/>
    <property type="match status" value="1"/>
</dbReference>
<sequence>MSSSPNLSRRSSLADRIASAIPPIRPRLPSLRSRKSNLSASSLNAQVDLRQGSYYRPYSVYQQTMFPVILRDADATNKLLESILDGPGGRRSLGRLARTCNALKEPVLDILWRDLDTLTPLIGLFPSTILKRARRPGLGLTKNPEPSDWNRLLAYGERVRSVSYVEASGNISPTIFPILEELCPKPWILPNLTSLTWKSETAAGLERCRLFMCPELRNLTLEVGTKHPRLHDLLMEIASHTKLSSFSFTIHTNLPDNFTDIFEHNVALEKVAIAAPGALSSRVGSWAASLPNLRSFQIDLTGRTSTAVEGFFDDIIPGSGYSTPSSVGGTDSGVFSADEFDFSEMRKSAVHLTRDGPGHGAFAQLTQLQLSGEVSNIATFLRHITSPLSQLELVIDDPPASEDWHDVCELVCDQFSHTLQVFRVSPTSASKFNELVRSTSRGGETPTRHLPLTYLGPLPHLHRLDIDLPESVIFRDADIIHLARICPSLEILRLCPLARFSQAVGPPSLTMESLAHLTRACPRLHTLAAVINALEGSEEIFDTHAVSSRSLLRLNVGHSWIKDPFQAAVLLSHLAPYLESVKWFHEKNRAGAVETNALAWQKVSEFLPHLQNIRLLERRHQPQPQVYVPPQTAEKEVDATVLLIDEGVLAQPELVEEGIQVTVEAADFSVQVEPEMASVSIDATPVLVDTGSLVIPCLVEHAVQASVESESSSKADVLSHHIADFETTKVDAPSILSYLPSPALGLMSLTSRVVRFYTLPFRYMFSLMPAYSQSQNHSMQITGDLKDMIPGGINDEIVQEKQHNGTNLANSDVPQLDTAYDYAYSNENESTVLQAGNSLETDAVAVRAEIRQGHVRREFLSAQKGSHETGASATRQSNNPDTTTRTARQLALPISYSTYAMAENRKQEKDYTKEVDELLPEAKSLAQSGKVQAALDKLFSLEKQTRNASDAASTTRLVRAICEICYEARDYALLNSSINNLSKKHGQLKASTQAIVEQAMGWLDDIRKREGDEKWLELIETLRTVTEGKILLETPRARVTLQLTLYHESLVTNPKSGSTSTPKEILQTAADLLSDLQVETYSSMERREKTEFILEQMRLLIALARIKDAEVGQEGKKDSIGGGEAEWVKVRVGGRKVNESFLKEKENEDLRFKYYDMMIQYALKQSAYLDAAKHYHKVWETPSVKEDVVGRGREALEHIVYYVVLAPHDNEQSDMLHRLFKDPALEKLELHYALIKCFTTPELMRWPGIESIYGPHLRKTSIFTDDKLWEDLHTRVIEHNIRIIAQYYTRITLPRLTSLLDLTQREAEEILCRLVVSGTVWARIDRPTDIINFRSSKSAEDVMNDWSSDMQRLLGLVEKTWMGVNAAQAAQSRAVKA</sequence>
<dbReference type="Gene3D" id="1.10.10.10">
    <property type="entry name" value="Winged helix-like DNA-binding domain superfamily/Winged helix DNA-binding domain"/>
    <property type="match status" value="1"/>
</dbReference>
<accession>J4GSM1</accession>
<feature type="compositionally biased region" description="Polar residues" evidence="3">
    <location>
        <begin position="869"/>
        <end position="885"/>
    </location>
</feature>
<name>J4GSM1_9APHY</name>
<dbReference type="HOGENOM" id="CLU_277866_0_0_1"/>
<comment type="similarity">
    <text evidence="1">Belongs to the proteasome subunit p55 family.</text>
</comment>
<dbReference type="InParanoid" id="J4GSM1"/>
<dbReference type="GO" id="GO:0005634">
    <property type="term" value="C:nucleus"/>
    <property type="evidence" value="ECO:0007669"/>
    <property type="project" value="UniProtKB-ARBA"/>
</dbReference>
<dbReference type="OrthoDB" id="268763at2759"/>
<feature type="region of interest" description="Disordered" evidence="3">
    <location>
        <begin position="863"/>
        <end position="885"/>
    </location>
</feature>
<dbReference type="Pfam" id="PF22241">
    <property type="entry name" value="PSMD12-CSN4_N"/>
    <property type="match status" value="1"/>
</dbReference>
<evidence type="ECO:0000313" key="6">
    <source>
        <dbReference type="Proteomes" id="UP000006352"/>
    </source>
</evidence>
<dbReference type="InterPro" id="IPR000717">
    <property type="entry name" value="PCI_dom"/>
</dbReference>
<organism evidence="5 6">
    <name type="scientific">Fibroporia radiculosa</name>
    <dbReference type="NCBI Taxonomy" id="599839"/>
    <lineage>
        <taxon>Eukaryota</taxon>
        <taxon>Fungi</taxon>
        <taxon>Dikarya</taxon>
        <taxon>Basidiomycota</taxon>
        <taxon>Agaricomycotina</taxon>
        <taxon>Agaricomycetes</taxon>
        <taxon>Polyporales</taxon>
        <taxon>Fibroporiaceae</taxon>
        <taxon>Fibroporia</taxon>
    </lineage>
</organism>